<evidence type="ECO:0000256" key="1">
    <source>
        <dbReference type="SAM" id="SignalP"/>
    </source>
</evidence>
<organism evidence="2 3">
    <name type="scientific">Coniella lustricola</name>
    <dbReference type="NCBI Taxonomy" id="2025994"/>
    <lineage>
        <taxon>Eukaryota</taxon>
        <taxon>Fungi</taxon>
        <taxon>Dikarya</taxon>
        <taxon>Ascomycota</taxon>
        <taxon>Pezizomycotina</taxon>
        <taxon>Sordariomycetes</taxon>
        <taxon>Sordariomycetidae</taxon>
        <taxon>Diaporthales</taxon>
        <taxon>Schizoparmaceae</taxon>
        <taxon>Coniella</taxon>
    </lineage>
</organism>
<dbReference type="EMBL" id="KZ678604">
    <property type="protein sequence ID" value="PSR78494.1"/>
    <property type="molecule type" value="Genomic_DNA"/>
</dbReference>
<gene>
    <name evidence="2" type="ORF">BD289DRAFT_121858</name>
</gene>
<keyword evidence="3" id="KW-1185">Reference proteome</keyword>
<dbReference type="InParanoid" id="A0A2T2ZWI3"/>
<feature type="chain" id="PRO_5015530398" evidence="1">
    <location>
        <begin position="17"/>
        <end position="214"/>
    </location>
</feature>
<feature type="signal peptide" evidence="1">
    <location>
        <begin position="1"/>
        <end position="16"/>
    </location>
</feature>
<protein>
    <submittedName>
        <fullName evidence="2">Uncharacterized protein</fullName>
    </submittedName>
</protein>
<reference evidence="2 3" key="1">
    <citation type="journal article" date="2018" name="Mycol. Prog.">
        <title>Coniella lustricola, a new species from submerged detritus.</title>
        <authorList>
            <person name="Raudabaugh D.B."/>
            <person name="Iturriaga T."/>
            <person name="Carver A."/>
            <person name="Mondo S."/>
            <person name="Pangilinan J."/>
            <person name="Lipzen A."/>
            <person name="He G."/>
            <person name="Amirebrahimi M."/>
            <person name="Grigoriev I.V."/>
            <person name="Miller A.N."/>
        </authorList>
    </citation>
    <scope>NUCLEOTIDE SEQUENCE [LARGE SCALE GENOMIC DNA]</scope>
    <source>
        <strain evidence="2 3">B22-T-1</strain>
    </source>
</reference>
<evidence type="ECO:0000313" key="3">
    <source>
        <dbReference type="Proteomes" id="UP000241462"/>
    </source>
</evidence>
<accession>A0A2T2ZWI3</accession>
<proteinExistence type="predicted"/>
<name>A0A2T2ZWI3_9PEZI</name>
<evidence type="ECO:0000313" key="2">
    <source>
        <dbReference type="EMBL" id="PSR78494.1"/>
    </source>
</evidence>
<dbReference type="AlphaFoldDB" id="A0A2T2ZWI3"/>
<dbReference type="Proteomes" id="UP000241462">
    <property type="component" value="Unassembled WGS sequence"/>
</dbReference>
<sequence>MLLLLLTLPIARPTSPLALASCSSCYIWSPASGKPSPSTGCLKPRPCRRTISDSAHVCSRELPPLPIGAFGNTLLSDLVQGAATVTNPRHEIEQQLPYCESNAAANKNGCKQGITRENVICLFRDWTQISIRMAGPGDSFMWLPICILAVSRDSRCRQGRSQRIAEYVLDRYGCFPDLALLPKPVPGQRAASSHSVLRCLEEYLGGTSSRTAQI</sequence>
<keyword evidence="1" id="KW-0732">Signal</keyword>